<dbReference type="PIRSF" id="PIRSF016661">
    <property type="entry name" value="BioY"/>
    <property type="match status" value="1"/>
</dbReference>
<feature type="transmembrane region" description="Helical" evidence="9">
    <location>
        <begin position="80"/>
        <end position="103"/>
    </location>
</feature>
<dbReference type="Gene3D" id="1.10.1760.20">
    <property type="match status" value="1"/>
</dbReference>
<evidence type="ECO:0000256" key="3">
    <source>
        <dbReference type="ARBA" id="ARBA00022448"/>
    </source>
</evidence>
<keyword evidence="7 8" id="KW-0472">Membrane</keyword>
<evidence type="ECO:0000313" key="10">
    <source>
        <dbReference type="EMBL" id="GHC67194.1"/>
    </source>
</evidence>
<dbReference type="Pfam" id="PF02632">
    <property type="entry name" value="BioY"/>
    <property type="match status" value="1"/>
</dbReference>
<gene>
    <name evidence="10" type="primary">bioY</name>
    <name evidence="10" type="ORF">GCM10010136_11030</name>
</gene>
<feature type="transmembrane region" description="Helical" evidence="9">
    <location>
        <begin position="53"/>
        <end position="74"/>
    </location>
</feature>
<dbReference type="PANTHER" id="PTHR34295:SF4">
    <property type="entry name" value="BIOTIN TRANSPORTER BIOY-RELATED"/>
    <property type="match status" value="1"/>
</dbReference>
<feature type="transmembrane region" description="Helical" evidence="9">
    <location>
        <begin position="115"/>
        <end position="137"/>
    </location>
</feature>
<dbReference type="EMBL" id="BMZO01000003">
    <property type="protein sequence ID" value="GHC67194.1"/>
    <property type="molecule type" value="Genomic_DNA"/>
</dbReference>
<dbReference type="PANTHER" id="PTHR34295">
    <property type="entry name" value="BIOTIN TRANSPORTER BIOY"/>
    <property type="match status" value="1"/>
</dbReference>
<keyword evidence="11" id="KW-1185">Reference proteome</keyword>
<comment type="subcellular location">
    <subcellularLocation>
        <location evidence="1 8">Cell membrane</location>
        <topology evidence="1 8">Multi-pass membrane protein</topology>
    </subcellularLocation>
</comment>
<dbReference type="Proteomes" id="UP000641137">
    <property type="component" value="Unassembled WGS sequence"/>
</dbReference>
<protein>
    <recommendedName>
        <fullName evidence="8">Biotin transporter</fullName>
    </recommendedName>
</protein>
<comment type="similarity">
    <text evidence="2 8">Belongs to the BioY family.</text>
</comment>
<evidence type="ECO:0000256" key="1">
    <source>
        <dbReference type="ARBA" id="ARBA00004651"/>
    </source>
</evidence>
<evidence type="ECO:0000256" key="2">
    <source>
        <dbReference type="ARBA" id="ARBA00010692"/>
    </source>
</evidence>
<keyword evidence="4 8" id="KW-1003">Cell membrane</keyword>
<keyword evidence="6 9" id="KW-1133">Transmembrane helix</keyword>
<organism evidence="10 11">
    <name type="scientific">Limoniibacter endophyticus</name>
    <dbReference type="NCBI Taxonomy" id="1565040"/>
    <lineage>
        <taxon>Bacteria</taxon>
        <taxon>Pseudomonadati</taxon>
        <taxon>Pseudomonadota</taxon>
        <taxon>Alphaproteobacteria</taxon>
        <taxon>Hyphomicrobiales</taxon>
        <taxon>Bartonellaceae</taxon>
        <taxon>Limoniibacter</taxon>
    </lineage>
</organism>
<evidence type="ECO:0000256" key="7">
    <source>
        <dbReference type="ARBA" id="ARBA00023136"/>
    </source>
</evidence>
<evidence type="ECO:0000256" key="6">
    <source>
        <dbReference type="ARBA" id="ARBA00022989"/>
    </source>
</evidence>
<evidence type="ECO:0000256" key="8">
    <source>
        <dbReference type="PIRNR" id="PIRNR016661"/>
    </source>
</evidence>
<accession>A0A8J3DFT8</accession>
<evidence type="ECO:0000256" key="9">
    <source>
        <dbReference type="SAM" id="Phobius"/>
    </source>
</evidence>
<reference evidence="10" key="1">
    <citation type="journal article" date="2014" name="Int. J. Syst. Evol. Microbiol.">
        <title>Complete genome sequence of Corynebacterium casei LMG S-19264T (=DSM 44701T), isolated from a smear-ripened cheese.</title>
        <authorList>
            <consortium name="US DOE Joint Genome Institute (JGI-PGF)"/>
            <person name="Walter F."/>
            <person name="Albersmeier A."/>
            <person name="Kalinowski J."/>
            <person name="Ruckert C."/>
        </authorList>
    </citation>
    <scope>NUCLEOTIDE SEQUENCE</scope>
    <source>
        <strain evidence="10">KCTC 42097</strain>
    </source>
</reference>
<reference evidence="10" key="2">
    <citation type="submission" date="2020-09" db="EMBL/GenBank/DDBJ databases">
        <authorList>
            <person name="Sun Q."/>
            <person name="Kim S."/>
        </authorList>
    </citation>
    <scope>NUCLEOTIDE SEQUENCE</scope>
    <source>
        <strain evidence="10">KCTC 42097</strain>
    </source>
</reference>
<keyword evidence="3 8" id="KW-0813">Transport</keyword>
<evidence type="ECO:0000256" key="5">
    <source>
        <dbReference type="ARBA" id="ARBA00022692"/>
    </source>
</evidence>
<dbReference type="GO" id="GO:0005886">
    <property type="term" value="C:plasma membrane"/>
    <property type="evidence" value="ECO:0007669"/>
    <property type="project" value="UniProtKB-SubCell"/>
</dbReference>
<name>A0A8J3DFT8_9HYPH</name>
<feature type="transmembrane region" description="Helical" evidence="9">
    <location>
        <begin position="143"/>
        <end position="171"/>
    </location>
</feature>
<dbReference type="GO" id="GO:0015225">
    <property type="term" value="F:biotin transmembrane transporter activity"/>
    <property type="evidence" value="ECO:0007669"/>
    <property type="project" value="UniProtKB-UniRule"/>
</dbReference>
<keyword evidence="5 9" id="KW-0812">Transmembrane</keyword>
<comment type="caution">
    <text evidence="10">The sequence shown here is derived from an EMBL/GenBank/DDBJ whole genome shotgun (WGS) entry which is preliminary data.</text>
</comment>
<dbReference type="AlphaFoldDB" id="A0A8J3DFT8"/>
<proteinExistence type="inferred from homology"/>
<evidence type="ECO:0000313" key="11">
    <source>
        <dbReference type="Proteomes" id="UP000641137"/>
    </source>
</evidence>
<feature type="transmembrane region" description="Helical" evidence="9">
    <location>
        <begin position="6"/>
        <end position="32"/>
    </location>
</feature>
<evidence type="ECO:0000256" key="4">
    <source>
        <dbReference type="ARBA" id="ARBA00022475"/>
    </source>
</evidence>
<sequence length="183" mass="18886">MSTRDIVFIALFAALTAALGIFPPLTLPIIAVPITAQSMGPLLAGSILGAKRGALSVVLFIVLVAIGMPLLAGGRGGLGIFYGPTAGFIFGWVASAFVTGALFERYWNSLNVWKAGFFAFIGGVVVLYAIGMVWVSVMTGLPLAQVAISSAPFLIGDAIKIAAVALVSVTVRNTYPLIIAKSA</sequence>
<dbReference type="RefSeq" id="WP_189488745.1">
    <property type="nucleotide sequence ID" value="NZ_BMZO01000003.1"/>
</dbReference>
<dbReference type="InterPro" id="IPR003784">
    <property type="entry name" value="BioY"/>
</dbReference>